<dbReference type="InterPro" id="IPR026032">
    <property type="entry name" value="HcaT-like"/>
</dbReference>
<feature type="transmembrane region" description="Helical" evidence="8">
    <location>
        <begin position="91"/>
        <end position="108"/>
    </location>
</feature>
<feature type="transmembrane region" description="Helical" evidence="8">
    <location>
        <begin position="352"/>
        <end position="373"/>
    </location>
</feature>
<proteinExistence type="predicted"/>
<dbReference type="SUPFAM" id="SSF103473">
    <property type="entry name" value="MFS general substrate transporter"/>
    <property type="match status" value="1"/>
</dbReference>
<feature type="transmembrane region" description="Helical" evidence="8">
    <location>
        <begin position="129"/>
        <end position="148"/>
    </location>
</feature>
<comment type="subcellular location">
    <subcellularLocation>
        <location evidence="1">Cell inner membrane</location>
        <topology evidence="1">Multi-pass membrane protein</topology>
    </subcellularLocation>
</comment>
<dbReference type="InterPro" id="IPR024989">
    <property type="entry name" value="MFS_assoc_dom"/>
</dbReference>
<feature type="transmembrane region" description="Helical" evidence="8">
    <location>
        <begin position="288"/>
        <end position="311"/>
    </location>
</feature>
<dbReference type="GO" id="GO:0015528">
    <property type="term" value="F:lactose:proton symporter activity"/>
    <property type="evidence" value="ECO:0007669"/>
    <property type="project" value="TreeGrafter"/>
</dbReference>
<feature type="domain" description="Major facilitator superfamily associated" evidence="9">
    <location>
        <begin position="5"/>
        <end position="356"/>
    </location>
</feature>
<dbReference type="EMBL" id="JAYGII010000002">
    <property type="protein sequence ID" value="MEA5444537.1"/>
    <property type="molecule type" value="Genomic_DNA"/>
</dbReference>
<feature type="transmembrane region" description="Helical" evidence="8">
    <location>
        <begin position="263"/>
        <end position="282"/>
    </location>
</feature>
<dbReference type="PANTHER" id="PTHR23522">
    <property type="entry name" value="BLL5896 PROTEIN"/>
    <property type="match status" value="1"/>
</dbReference>
<dbReference type="InterPro" id="IPR036259">
    <property type="entry name" value="MFS_trans_sf"/>
</dbReference>
<keyword evidence="6 8" id="KW-1133">Transmembrane helix</keyword>
<feature type="transmembrane region" description="Helical" evidence="8">
    <location>
        <begin position="198"/>
        <end position="218"/>
    </location>
</feature>
<dbReference type="Proteomes" id="UP001302316">
    <property type="component" value="Unassembled WGS sequence"/>
</dbReference>
<keyword evidence="4" id="KW-0997">Cell inner membrane</keyword>
<feature type="transmembrane region" description="Helical" evidence="8">
    <location>
        <begin position="230"/>
        <end position="251"/>
    </location>
</feature>
<gene>
    <name evidence="10" type="ORF">VCB98_01715</name>
</gene>
<evidence type="ECO:0000256" key="8">
    <source>
        <dbReference type="SAM" id="Phobius"/>
    </source>
</evidence>
<dbReference type="NCBIfam" id="NF037955">
    <property type="entry name" value="mfs"/>
    <property type="match status" value="1"/>
</dbReference>
<feature type="transmembrane region" description="Helical" evidence="8">
    <location>
        <begin position="323"/>
        <end position="346"/>
    </location>
</feature>
<organism evidence="10 11">
    <name type="scientific">Natronospira elongata</name>
    <dbReference type="NCBI Taxonomy" id="3110268"/>
    <lineage>
        <taxon>Bacteria</taxon>
        <taxon>Pseudomonadati</taxon>
        <taxon>Pseudomonadota</taxon>
        <taxon>Gammaproteobacteria</taxon>
        <taxon>Natronospirales</taxon>
        <taxon>Natronospiraceae</taxon>
        <taxon>Natronospira</taxon>
    </lineage>
</organism>
<evidence type="ECO:0000256" key="1">
    <source>
        <dbReference type="ARBA" id="ARBA00004429"/>
    </source>
</evidence>
<keyword evidence="7 8" id="KW-0472">Membrane</keyword>
<evidence type="ECO:0000256" key="4">
    <source>
        <dbReference type="ARBA" id="ARBA00022519"/>
    </source>
</evidence>
<accession>A0AAP6MLH4</accession>
<feature type="transmembrane region" description="Helical" evidence="8">
    <location>
        <begin position="154"/>
        <end position="174"/>
    </location>
</feature>
<dbReference type="GO" id="GO:0005886">
    <property type="term" value="C:plasma membrane"/>
    <property type="evidence" value="ECO:0007669"/>
    <property type="project" value="UniProtKB-SubCell"/>
</dbReference>
<keyword evidence="11" id="KW-1185">Reference proteome</keyword>
<dbReference type="Pfam" id="PF12832">
    <property type="entry name" value="MFS_1_like"/>
    <property type="match status" value="1"/>
</dbReference>
<evidence type="ECO:0000256" key="2">
    <source>
        <dbReference type="ARBA" id="ARBA00022448"/>
    </source>
</evidence>
<evidence type="ECO:0000313" key="11">
    <source>
        <dbReference type="Proteomes" id="UP001302316"/>
    </source>
</evidence>
<evidence type="ECO:0000256" key="5">
    <source>
        <dbReference type="ARBA" id="ARBA00022692"/>
    </source>
</evidence>
<dbReference type="GO" id="GO:0030395">
    <property type="term" value="F:lactose binding"/>
    <property type="evidence" value="ECO:0007669"/>
    <property type="project" value="TreeGrafter"/>
</dbReference>
<keyword evidence="2" id="KW-0813">Transport</keyword>
<reference evidence="10 11" key="1">
    <citation type="submission" date="2023-12" db="EMBL/GenBank/DDBJ databases">
        <title>Whole-genome sequencing of halo(alkali)philic microorganisms from hypersaline lakes.</title>
        <authorList>
            <person name="Sorokin D.Y."/>
            <person name="Merkel A.Y."/>
            <person name="Messina E."/>
            <person name="Yakimov M."/>
        </authorList>
    </citation>
    <scope>NUCLEOTIDE SEQUENCE [LARGE SCALE GENOMIC DNA]</scope>
    <source>
        <strain evidence="10 11">AB-CW1</strain>
    </source>
</reference>
<protein>
    <submittedName>
        <fullName evidence="10">MFS transporter</fullName>
    </submittedName>
</protein>
<evidence type="ECO:0000259" key="9">
    <source>
        <dbReference type="Pfam" id="PF12832"/>
    </source>
</evidence>
<dbReference type="AlphaFoldDB" id="A0AAP6MLH4"/>
<dbReference type="RefSeq" id="WP_346049836.1">
    <property type="nucleotide sequence ID" value="NZ_JAYGII010000002.1"/>
</dbReference>
<sequence length="396" mass="42675">MIAARLSSFYLLYFAVLGGLVPYWGPYLRSLEFSPAQIGELMAILLGTKIIAPYLWGWIADQSGRRVAIIRLAAFMAAACFAGILAGDSYLWIAAVMLAFSFFWNAALPQFEALTLNHLGTRVERYGRIRLWGSVGFIASVVVLGPLLDQFGEALLPWVIWALLVLLWFSTLAVSERPDRRAQPSAGGIAAIMRRPEVISLFLACFLAKASHGPYYGFFTIYLQDAGYQGLVIGALWALGVVAEIGVFLIMPRLLANAGPRTLMVVALGLTALRWLLIALFIDKMPVLIAAQLLHMASFGLYHAVAVHFIHRFFRGPFQGRGQALYSSLSFGAGGAVGSLGAGYLWAGTDGVLVFLLAGLLAGLGLVVAWLGLPTGREPGGGPQHSSNLQTTGVRS</sequence>
<dbReference type="PIRSF" id="PIRSF004925">
    <property type="entry name" value="HcaT"/>
    <property type="match status" value="1"/>
</dbReference>
<name>A0AAP6MLH4_9GAMM</name>
<dbReference type="Gene3D" id="1.20.1250.20">
    <property type="entry name" value="MFS general substrate transporter like domains"/>
    <property type="match status" value="2"/>
</dbReference>
<feature type="transmembrane region" description="Helical" evidence="8">
    <location>
        <begin position="68"/>
        <end position="85"/>
    </location>
</feature>
<keyword evidence="3" id="KW-1003">Cell membrane</keyword>
<feature type="transmembrane region" description="Helical" evidence="8">
    <location>
        <begin position="37"/>
        <end position="56"/>
    </location>
</feature>
<evidence type="ECO:0000313" key="10">
    <source>
        <dbReference type="EMBL" id="MEA5444537.1"/>
    </source>
</evidence>
<comment type="caution">
    <text evidence="10">The sequence shown here is derived from an EMBL/GenBank/DDBJ whole genome shotgun (WGS) entry which is preliminary data.</text>
</comment>
<evidence type="ECO:0000256" key="3">
    <source>
        <dbReference type="ARBA" id="ARBA00022475"/>
    </source>
</evidence>
<dbReference type="PANTHER" id="PTHR23522:SF10">
    <property type="entry name" value="3-PHENYLPROPIONIC ACID TRANSPORTER-RELATED"/>
    <property type="match status" value="1"/>
</dbReference>
<keyword evidence="5 8" id="KW-0812">Transmembrane</keyword>
<feature type="transmembrane region" description="Helical" evidence="8">
    <location>
        <begin position="7"/>
        <end position="25"/>
    </location>
</feature>
<evidence type="ECO:0000256" key="6">
    <source>
        <dbReference type="ARBA" id="ARBA00022989"/>
    </source>
</evidence>
<evidence type="ECO:0000256" key="7">
    <source>
        <dbReference type="ARBA" id="ARBA00023136"/>
    </source>
</evidence>